<dbReference type="STRING" id="360411.AC812_06395"/>
<dbReference type="Gene3D" id="3.30.750.140">
    <property type="match status" value="1"/>
</dbReference>
<evidence type="ECO:0000313" key="3">
    <source>
        <dbReference type="EMBL" id="KPL76299.1"/>
    </source>
</evidence>
<proteinExistence type="predicted"/>
<keyword evidence="4" id="KW-1185">Reference proteome</keyword>
<accession>A0A0P6XT83</accession>
<evidence type="ECO:0000256" key="1">
    <source>
        <dbReference type="SAM" id="MobiDB-lite"/>
    </source>
</evidence>
<dbReference type="RefSeq" id="WP_061919261.1">
    <property type="nucleotide sequence ID" value="NZ_DF967971.1"/>
</dbReference>
<dbReference type="CDD" id="cd17470">
    <property type="entry name" value="T3SS_Flik_C"/>
    <property type="match status" value="1"/>
</dbReference>
<evidence type="ECO:0000259" key="2">
    <source>
        <dbReference type="Pfam" id="PF02120"/>
    </source>
</evidence>
<feature type="compositionally biased region" description="Basic and acidic residues" evidence="1">
    <location>
        <begin position="179"/>
        <end position="205"/>
    </location>
</feature>
<dbReference type="OrthoDB" id="2380967at2"/>
<dbReference type="InterPro" id="IPR038610">
    <property type="entry name" value="FliK-like_C_sf"/>
</dbReference>
<feature type="region of interest" description="Disordered" evidence="1">
    <location>
        <begin position="162"/>
        <end position="230"/>
    </location>
</feature>
<dbReference type="AlphaFoldDB" id="A0A0P6XT83"/>
<reference evidence="3 4" key="1">
    <citation type="submission" date="2015-07" db="EMBL/GenBank/DDBJ databases">
        <title>Draft genome of Bellilinea caldifistulae DSM 17877.</title>
        <authorList>
            <person name="Hemp J."/>
            <person name="Ward L.M."/>
            <person name="Pace L.A."/>
            <person name="Fischer W.W."/>
        </authorList>
    </citation>
    <scope>NUCLEOTIDE SEQUENCE [LARGE SCALE GENOMIC DNA]</scope>
    <source>
        <strain evidence="3 4">GOMI-1</strain>
    </source>
</reference>
<dbReference type="InterPro" id="IPR021136">
    <property type="entry name" value="Flagellar_hook_control-like_C"/>
</dbReference>
<dbReference type="Pfam" id="PF02120">
    <property type="entry name" value="Flg_hook"/>
    <property type="match status" value="1"/>
</dbReference>
<gene>
    <name evidence="3" type="ORF">AC812_06395</name>
</gene>
<evidence type="ECO:0000313" key="4">
    <source>
        <dbReference type="Proteomes" id="UP000050514"/>
    </source>
</evidence>
<feature type="compositionally biased region" description="Polar residues" evidence="1">
    <location>
        <begin position="75"/>
        <end position="84"/>
    </location>
</feature>
<dbReference type="Proteomes" id="UP000050514">
    <property type="component" value="Unassembled WGS sequence"/>
</dbReference>
<feature type="region of interest" description="Disordered" evidence="1">
    <location>
        <begin position="333"/>
        <end position="368"/>
    </location>
</feature>
<feature type="compositionally biased region" description="Low complexity" evidence="1">
    <location>
        <begin position="51"/>
        <end position="68"/>
    </location>
</feature>
<protein>
    <recommendedName>
        <fullName evidence="2">Flagellar hook-length control protein-like C-terminal domain-containing protein</fullName>
    </recommendedName>
</protein>
<dbReference type="EMBL" id="LGHJ01000012">
    <property type="protein sequence ID" value="KPL76299.1"/>
    <property type="molecule type" value="Genomic_DNA"/>
</dbReference>
<comment type="caution">
    <text evidence="3">The sequence shown here is derived from an EMBL/GenBank/DDBJ whole genome shotgun (WGS) entry which is preliminary data.</text>
</comment>
<organism evidence="3 4">
    <name type="scientific">Bellilinea caldifistulae</name>
    <dbReference type="NCBI Taxonomy" id="360411"/>
    <lineage>
        <taxon>Bacteria</taxon>
        <taxon>Bacillati</taxon>
        <taxon>Chloroflexota</taxon>
        <taxon>Anaerolineae</taxon>
        <taxon>Anaerolineales</taxon>
        <taxon>Anaerolineaceae</taxon>
        <taxon>Bellilinea</taxon>
    </lineage>
</organism>
<name>A0A0P6XT83_9CHLR</name>
<feature type="domain" description="Flagellar hook-length control protein-like C-terminal" evidence="2">
    <location>
        <begin position="258"/>
        <end position="339"/>
    </location>
</feature>
<feature type="region of interest" description="Disordered" evidence="1">
    <location>
        <begin position="1"/>
        <end position="100"/>
    </location>
</feature>
<sequence length="385" mass="41146">MDINLLEVLPVSKPPPESALRPAKPHAEAHRSESLTFEQTLRARQKEEKQTQAQSEAAASQTAGTAAARQPAVENENQPDQNPMSPAETAAEQPTARISGGLPALLNEGVLLPVVQGEPDVLAEGEIQPADGGMLQPLPAAEEGALVEGGVDFASALEQSLSQPAEEETLIQPQSPTEVKSEKPVTTEIKPESKAESPARTRLAEEPQQTPTVKVESVVEHPPAGHSSTAEAVIPIRAETPAVHGRTLVDVVRQIASQMEASIQQGRSSLRVQLHPQELGGIDIRFASSSQGVHVTVYAEQASTGRLLEAQLNQLRQSLTEAGVNLAQLNIHHENPSHQPQGGFQGHSPRSRSFGGRETEQGSGSFIEPAERWQNLSVSGVDYRI</sequence>